<evidence type="ECO:0000313" key="11">
    <source>
        <dbReference type="Proteomes" id="UP000602510"/>
    </source>
</evidence>
<dbReference type="GO" id="GO:0005694">
    <property type="term" value="C:chromosome"/>
    <property type="evidence" value="ECO:0007669"/>
    <property type="project" value="UniProtKB-SubCell"/>
</dbReference>
<proteinExistence type="predicted"/>
<evidence type="ECO:0000259" key="8">
    <source>
        <dbReference type="PROSITE" id="PS50280"/>
    </source>
</evidence>
<accession>A0A833ST29</accession>
<dbReference type="SMART" id="SM00317">
    <property type="entry name" value="SET"/>
    <property type="match status" value="1"/>
</dbReference>
<keyword evidence="4" id="KW-0489">Methyltransferase</keyword>
<reference evidence="9" key="1">
    <citation type="submission" date="2020-04" db="EMBL/GenBank/DDBJ databases">
        <title>Hybrid Assembly of Korean Phytophthora infestans isolates.</title>
        <authorList>
            <person name="Prokchorchik M."/>
            <person name="Lee Y."/>
            <person name="Seo J."/>
            <person name="Cho J.-H."/>
            <person name="Park Y.-E."/>
            <person name="Jang D.-C."/>
            <person name="Im J.-S."/>
            <person name="Choi J.-G."/>
            <person name="Park H.-J."/>
            <person name="Lee G.-B."/>
            <person name="Lee Y.-G."/>
            <person name="Hong S.-Y."/>
            <person name="Cho K."/>
            <person name="Sohn K.H."/>
        </authorList>
    </citation>
    <scope>NUCLEOTIDE SEQUENCE</scope>
    <source>
        <strain evidence="9">KR_1_A1</strain>
        <strain evidence="10">KR_2_A2</strain>
    </source>
</reference>
<dbReference type="Pfam" id="PF00856">
    <property type="entry name" value="SET"/>
    <property type="match status" value="1"/>
</dbReference>
<feature type="domain" description="SET" evidence="8">
    <location>
        <begin position="95"/>
        <end position="216"/>
    </location>
</feature>
<dbReference type="InterPro" id="IPR001214">
    <property type="entry name" value="SET_dom"/>
</dbReference>
<keyword evidence="5" id="KW-0808">Transferase</keyword>
<dbReference type="Gene3D" id="2.170.270.10">
    <property type="entry name" value="SET domain"/>
    <property type="match status" value="1"/>
</dbReference>
<keyword evidence="11" id="KW-1185">Reference proteome</keyword>
<evidence type="ECO:0000256" key="5">
    <source>
        <dbReference type="ARBA" id="ARBA00022679"/>
    </source>
</evidence>
<evidence type="ECO:0000256" key="1">
    <source>
        <dbReference type="ARBA" id="ARBA00004123"/>
    </source>
</evidence>
<dbReference type="EMBL" id="WSZM01000201">
    <property type="protein sequence ID" value="KAF4038318.1"/>
    <property type="molecule type" value="Genomic_DNA"/>
</dbReference>
<dbReference type="PROSITE" id="PS50280">
    <property type="entry name" value="SET"/>
    <property type="match status" value="1"/>
</dbReference>
<dbReference type="GO" id="GO:0005634">
    <property type="term" value="C:nucleus"/>
    <property type="evidence" value="ECO:0007669"/>
    <property type="project" value="UniProtKB-SubCell"/>
</dbReference>
<dbReference type="EMBL" id="JAACNO010000910">
    <property type="protein sequence ID" value="KAF4144048.1"/>
    <property type="molecule type" value="Genomic_DNA"/>
</dbReference>
<evidence type="ECO:0000256" key="7">
    <source>
        <dbReference type="ARBA" id="ARBA00023242"/>
    </source>
</evidence>
<evidence type="ECO:0000256" key="2">
    <source>
        <dbReference type="ARBA" id="ARBA00004286"/>
    </source>
</evidence>
<comment type="subcellular location">
    <subcellularLocation>
        <location evidence="2">Chromosome</location>
    </subcellularLocation>
    <subcellularLocation>
        <location evidence="1">Nucleus</location>
    </subcellularLocation>
</comment>
<dbReference type="GO" id="GO:0008168">
    <property type="term" value="F:methyltransferase activity"/>
    <property type="evidence" value="ECO:0007669"/>
    <property type="project" value="UniProtKB-KW"/>
</dbReference>
<keyword evidence="6" id="KW-0949">S-adenosyl-L-methionine</keyword>
<evidence type="ECO:0000256" key="6">
    <source>
        <dbReference type="ARBA" id="ARBA00022691"/>
    </source>
</evidence>
<keyword evidence="7" id="KW-0539">Nucleus</keyword>
<dbReference type="PANTHER" id="PTHR22884">
    <property type="entry name" value="SET DOMAIN PROTEINS"/>
    <property type="match status" value="1"/>
</dbReference>
<dbReference type="SUPFAM" id="SSF82199">
    <property type="entry name" value="SET domain"/>
    <property type="match status" value="1"/>
</dbReference>
<dbReference type="Proteomes" id="UP000704712">
    <property type="component" value="Unassembled WGS sequence"/>
</dbReference>
<evidence type="ECO:0000313" key="9">
    <source>
        <dbReference type="EMBL" id="KAF4038318.1"/>
    </source>
</evidence>
<name>A0A833ST29_PHYIN</name>
<organism evidence="9 11">
    <name type="scientific">Phytophthora infestans</name>
    <name type="common">Potato late blight agent</name>
    <name type="synonym">Botrytis infestans</name>
    <dbReference type="NCBI Taxonomy" id="4787"/>
    <lineage>
        <taxon>Eukaryota</taxon>
        <taxon>Sar</taxon>
        <taxon>Stramenopiles</taxon>
        <taxon>Oomycota</taxon>
        <taxon>Peronosporomycetes</taxon>
        <taxon>Peronosporales</taxon>
        <taxon>Peronosporaceae</taxon>
        <taxon>Phytophthora</taxon>
    </lineage>
</organism>
<evidence type="ECO:0000256" key="3">
    <source>
        <dbReference type="ARBA" id="ARBA00022454"/>
    </source>
</evidence>
<dbReference type="InterPro" id="IPR050777">
    <property type="entry name" value="SET2_Histone-Lys_MeTrsfase"/>
</dbReference>
<evidence type="ECO:0000313" key="10">
    <source>
        <dbReference type="EMBL" id="KAF4144048.1"/>
    </source>
</evidence>
<protein>
    <submittedName>
        <fullName evidence="9">SET domain-containing protein</fullName>
    </submittedName>
</protein>
<dbReference type="GO" id="GO:0032259">
    <property type="term" value="P:methylation"/>
    <property type="evidence" value="ECO:0007669"/>
    <property type="project" value="UniProtKB-KW"/>
</dbReference>
<sequence length="258" mass="28141">MLLPGVREALCSLRHAAIVQAEVCDPALVGSAVPWPNDIDFSLANKVAAGVIVTDSWEAGCCGCVRDCYRDTCWNATANLFCAGDSCRLGGKYSNSIYQTSSAEIYITEYTGLGLRTKSTINAGALIAPYTGLLSDHDYVNDPTQYDYVIQTHTVSKQDKTLYIDAEKHGSFARFINHSCDANCTFVEMRHNRDFQVAVITNRKIGCGEAITVDCGPNLWFVCACKTDNCRAKGIAAVKLCVSERKHKSVALSDEVEI</sequence>
<dbReference type="Proteomes" id="UP000602510">
    <property type="component" value="Unassembled WGS sequence"/>
</dbReference>
<keyword evidence="3" id="KW-0158">Chromosome</keyword>
<comment type="caution">
    <text evidence="9">The sequence shown here is derived from an EMBL/GenBank/DDBJ whole genome shotgun (WGS) entry which is preliminary data.</text>
</comment>
<dbReference type="AlphaFoldDB" id="A0A833ST29"/>
<gene>
    <name evidence="9" type="ORF">GN244_ATG09570</name>
    <name evidence="10" type="ORF">GN958_ATG06750</name>
</gene>
<evidence type="ECO:0000256" key="4">
    <source>
        <dbReference type="ARBA" id="ARBA00022603"/>
    </source>
</evidence>
<dbReference type="InterPro" id="IPR046341">
    <property type="entry name" value="SET_dom_sf"/>
</dbReference>